<accession>A0A3B6SUF1</accession>
<proteinExistence type="inferred from homology"/>
<feature type="domain" description="NB-ARC" evidence="6">
    <location>
        <begin position="176"/>
        <end position="375"/>
    </location>
</feature>
<reference evidence="8" key="1">
    <citation type="submission" date="2018-08" db="EMBL/GenBank/DDBJ databases">
        <authorList>
            <person name="Rossello M."/>
        </authorList>
    </citation>
    <scope>NUCLEOTIDE SEQUENCE [LARGE SCALE GENOMIC DNA]</scope>
    <source>
        <strain evidence="8">cv. Chinese Spring</strain>
    </source>
</reference>
<name>A0A3B6SUF1_WHEAT</name>
<dbReference type="Gramene" id="TraesCS7B02G486600.1">
    <property type="protein sequence ID" value="TraesCS7B02G486600.1"/>
    <property type="gene ID" value="TraesCS7B02G486600"/>
</dbReference>
<dbReference type="PANTHER" id="PTHR19338:SF47">
    <property type="entry name" value="OS11G0687900 PROTEIN"/>
    <property type="match status" value="1"/>
</dbReference>
<evidence type="ECO:0000313" key="8">
    <source>
        <dbReference type="EnsemblPlants" id="TraesCS7B02G486600.1"/>
    </source>
</evidence>
<dbReference type="EnsemblPlants" id="TraesCS7B02G486600.1">
    <property type="protein sequence ID" value="TraesCS7B02G486600.1"/>
    <property type="gene ID" value="TraesCS7B02G486600"/>
</dbReference>
<evidence type="ECO:0000256" key="4">
    <source>
        <dbReference type="ARBA" id="ARBA00022741"/>
    </source>
</evidence>
<dbReference type="GO" id="GO:0006952">
    <property type="term" value="P:defense response"/>
    <property type="evidence" value="ECO:0007669"/>
    <property type="project" value="UniProtKB-KW"/>
</dbReference>
<dbReference type="Proteomes" id="UP000019116">
    <property type="component" value="Chromosome 7B"/>
</dbReference>
<organism evidence="8">
    <name type="scientific">Triticum aestivum</name>
    <name type="common">Wheat</name>
    <dbReference type="NCBI Taxonomy" id="4565"/>
    <lineage>
        <taxon>Eukaryota</taxon>
        <taxon>Viridiplantae</taxon>
        <taxon>Streptophyta</taxon>
        <taxon>Embryophyta</taxon>
        <taxon>Tracheophyta</taxon>
        <taxon>Spermatophyta</taxon>
        <taxon>Magnoliopsida</taxon>
        <taxon>Liliopsida</taxon>
        <taxon>Poales</taxon>
        <taxon>Poaceae</taxon>
        <taxon>BOP clade</taxon>
        <taxon>Pooideae</taxon>
        <taxon>Triticodae</taxon>
        <taxon>Triticeae</taxon>
        <taxon>Triticinae</taxon>
        <taxon>Triticum</taxon>
    </lineage>
</organism>
<evidence type="ECO:0008006" key="10">
    <source>
        <dbReference type="Google" id="ProtNLM"/>
    </source>
</evidence>
<sequence length="465" mass="52495">MELVVGASQATMGSVLSKLGGLLSDEYTLIRGVGGDLQYINDELATMQSFLRAYKGSHEDLMKDWMKQIRDITYDIEDCIDDSGKRIRGLPTSMRCYRLVSGVYEILTWRPRRDIASKLSVLKMRAQQISERRQRYGVVNPDPDKASTGVARFDVADNQAPGLLQLVTTREPVGVDKLMENPRRRVTCIVGFGGVGKTAIATALYRNSVKEFGHRAMVTVSQSTDLEAILRIIRDQFKPHTSNHEKHNSLENKSNLITAAVKGFQGHASRGLSTIMAAISCRSGNSEETPEVDLLKEEIENILKKNRYLVLIDDVWSASLLDRIINALPKNEHSVIIVTTRFHDVAATHRDPDMRFIHGLAEEESKKLFEQAYNESKGSKARTITSKRKQVVQSRLSKRPLELKLIKQVRIMQSHLSKRPPKLKVGRMVTIMQSRLSKPPREVRVAKMISFRSKFGRFVGGCHWP</sequence>
<dbReference type="Pfam" id="PF00931">
    <property type="entry name" value="NB-ARC"/>
    <property type="match status" value="1"/>
</dbReference>
<keyword evidence="5" id="KW-0611">Plant defense</keyword>
<evidence type="ECO:0000256" key="3">
    <source>
        <dbReference type="ARBA" id="ARBA00022737"/>
    </source>
</evidence>
<feature type="domain" description="Disease resistance N-terminal" evidence="7">
    <location>
        <begin position="12"/>
        <end position="82"/>
    </location>
</feature>
<keyword evidence="3" id="KW-0677">Repeat</keyword>
<dbReference type="PANTHER" id="PTHR19338">
    <property type="entry name" value="TRANSLOCASE OF INNER MITOCHONDRIAL MEMBRANE 13 HOMOLOG"/>
    <property type="match status" value="1"/>
</dbReference>
<evidence type="ECO:0000256" key="1">
    <source>
        <dbReference type="ARBA" id="ARBA00008894"/>
    </source>
</evidence>
<dbReference type="InterPro" id="IPR002182">
    <property type="entry name" value="NB-ARC"/>
</dbReference>
<dbReference type="InterPro" id="IPR038005">
    <property type="entry name" value="RX-like_CC"/>
</dbReference>
<dbReference type="InterPro" id="IPR027417">
    <property type="entry name" value="P-loop_NTPase"/>
</dbReference>
<dbReference type="SUPFAM" id="SSF52540">
    <property type="entry name" value="P-loop containing nucleoside triphosphate hydrolases"/>
    <property type="match status" value="1"/>
</dbReference>
<dbReference type="Gene3D" id="3.40.50.300">
    <property type="entry name" value="P-loop containing nucleotide triphosphate hydrolases"/>
    <property type="match status" value="1"/>
</dbReference>
<evidence type="ECO:0000259" key="6">
    <source>
        <dbReference type="Pfam" id="PF00931"/>
    </source>
</evidence>
<dbReference type="Pfam" id="PF18052">
    <property type="entry name" value="Rx_N"/>
    <property type="match status" value="1"/>
</dbReference>
<keyword evidence="4" id="KW-0547">Nucleotide-binding</keyword>
<evidence type="ECO:0000259" key="7">
    <source>
        <dbReference type="Pfam" id="PF18052"/>
    </source>
</evidence>
<protein>
    <recommendedName>
        <fullName evidence="10">AAA+ ATPase domain-containing protein</fullName>
    </recommendedName>
</protein>
<evidence type="ECO:0000256" key="5">
    <source>
        <dbReference type="ARBA" id="ARBA00022821"/>
    </source>
</evidence>
<keyword evidence="2" id="KW-0433">Leucine-rich repeat</keyword>
<evidence type="ECO:0000256" key="2">
    <source>
        <dbReference type="ARBA" id="ARBA00022614"/>
    </source>
</evidence>
<dbReference type="GO" id="GO:0043531">
    <property type="term" value="F:ADP binding"/>
    <property type="evidence" value="ECO:0007669"/>
    <property type="project" value="InterPro"/>
</dbReference>
<comment type="similarity">
    <text evidence="1">Belongs to the disease resistance NB-LRR family.</text>
</comment>
<dbReference type="Gramene" id="TraesROB_scaffold_046608_01G000100.1">
    <property type="protein sequence ID" value="TraesROB_scaffold_046608_01G000100.1"/>
    <property type="gene ID" value="TraesROB_scaffold_046608_01G000100"/>
</dbReference>
<dbReference type="CDD" id="cd14798">
    <property type="entry name" value="RX-CC_like"/>
    <property type="match status" value="1"/>
</dbReference>
<reference evidence="8" key="2">
    <citation type="submission" date="2018-10" db="UniProtKB">
        <authorList>
            <consortium name="EnsemblPlants"/>
        </authorList>
    </citation>
    <scope>IDENTIFICATION</scope>
</reference>
<keyword evidence="9" id="KW-1185">Reference proteome</keyword>
<dbReference type="AlphaFoldDB" id="A0A3B6SUF1"/>
<evidence type="ECO:0000313" key="9">
    <source>
        <dbReference type="Proteomes" id="UP000019116"/>
    </source>
</evidence>
<dbReference type="Gene3D" id="1.20.5.4130">
    <property type="match status" value="1"/>
</dbReference>
<dbReference type="InterPro" id="IPR041118">
    <property type="entry name" value="Rx_N"/>
</dbReference>